<dbReference type="VEuPathDB" id="TrichDB:TRFO_17341"/>
<evidence type="ECO:0000313" key="2">
    <source>
        <dbReference type="Proteomes" id="UP000179807"/>
    </source>
</evidence>
<dbReference type="AlphaFoldDB" id="A0A1J4KNB1"/>
<protein>
    <submittedName>
        <fullName evidence="1">Uncharacterized protein</fullName>
    </submittedName>
</protein>
<dbReference type="EMBL" id="MLAK01000557">
    <property type="protein sequence ID" value="OHT12723.1"/>
    <property type="molecule type" value="Genomic_DNA"/>
</dbReference>
<organism evidence="1 2">
    <name type="scientific">Tritrichomonas foetus</name>
    <dbReference type="NCBI Taxonomy" id="1144522"/>
    <lineage>
        <taxon>Eukaryota</taxon>
        <taxon>Metamonada</taxon>
        <taxon>Parabasalia</taxon>
        <taxon>Tritrichomonadida</taxon>
        <taxon>Tritrichomonadidae</taxon>
        <taxon>Tritrichomonas</taxon>
    </lineage>
</organism>
<keyword evidence="2" id="KW-1185">Reference proteome</keyword>
<dbReference type="GeneID" id="94834232"/>
<reference evidence="1" key="1">
    <citation type="submission" date="2016-10" db="EMBL/GenBank/DDBJ databases">
        <authorList>
            <person name="Benchimol M."/>
            <person name="Almeida L.G."/>
            <person name="Vasconcelos A.T."/>
            <person name="Perreira-Neves A."/>
            <person name="Rosa I.A."/>
            <person name="Tasca T."/>
            <person name="Bogo M.R."/>
            <person name="de Souza W."/>
        </authorList>
    </citation>
    <scope>NUCLEOTIDE SEQUENCE [LARGE SCALE GENOMIC DNA]</scope>
    <source>
        <strain evidence="1">K</strain>
    </source>
</reference>
<comment type="caution">
    <text evidence="1">The sequence shown here is derived from an EMBL/GenBank/DDBJ whole genome shotgun (WGS) entry which is preliminary data.</text>
</comment>
<sequence>MTNNETDEKKWDPEQFIKIIMPKNKKGGDSNRELDSLIRKLKKILDRFVQISQVKLPKLYTFDLDNFNGSPFYKARFCFAKLKKLQRRLQFHHNVFYSKVTSTISRILYLLQNCDQSKTSFSCDLKALNSFIENEYVKDEKIILTKKKIQILNEYANKKLYLTPTHQNISSENQILSLLNDSLQFAQKECNYCQFSPFDRIFDLYVLNSPLKADFEIVSNKILNSKTRQNERLRRSSFHLPKAMSKSCSCDMLHEIKRPKKHILMLEQYTIDLSEVSNLVETLNSKLNFKSYIKQDKMPLAQIVLTSAITRILFENIYLTDVNLFNEKNIDFSEFEHKCNVIRWASPRNLKISPSIINKNSMDTPFVTLASCSPDLQIATSFLQDLHFLTNPLDIIFSICQSIKCIECFILKSTEENQKNNKGNDPRINAENKTQQAMENNGIIKAKGGSTNYTSKKYDSISFDDFFSVFWPTFSISPASNCLAISSLLLAMVNYPLLPPFDFARFMFTSAVDYTIKVELKELMPHHFIDTAHDPLNIG</sequence>
<gene>
    <name evidence="1" type="ORF">TRFO_17341</name>
</gene>
<evidence type="ECO:0000313" key="1">
    <source>
        <dbReference type="EMBL" id="OHT12723.1"/>
    </source>
</evidence>
<proteinExistence type="predicted"/>
<dbReference type="RefSeq" id="XP_068365859.1">
    <property type="nucleotide sequence ID" value="XM_068499528.1"/>
</dbReference>
<accession>A0A1J4KNB1</accession>
<name>A0A1J4KNB1_9EUKA</name>
<dbReference type="Proteomes" id="UP000179807">
    <property type="component" value="Unassembled WGS sequence"/>
</dbReference>